<accession>A0A134ALM5</accession>
<dbReference type="Proteomes" id="UP000070442">
    <property type="component" value="Unassembled WGS sequence"/>
</dbReference>
<dbReference type="InterPro" id="IPR000477">
    <property type="entry name" value="RT_dom"/>
</dbReference>
<dbReference type="EMBL" id="LSDG01000001">
    <property type="protein sequence ID" value="KXB68559.1"/>
    <property type="molecule type" value="Genomic_DNA"/>
</dbReference>
<sequence>MIKKAILRKSCFRAIDNILYEGTTDVELFNRAFEIDYLKDEEVREELCSMVCSYIQKNKFSELKVHKLGHVLVPKKSLSDYRKCALIDIYDEIVYLTLVISIADEIEKMRINKSKNRVFSYRFGSFKGKLFDGKFHYTAFRQRTLEKSKYTKNKVVVECDISNFYDRLNIHRIESILRSNPKIDVDIISLINELLLYWANRDSYGLPVGSNASRILAEVALIEVDNYLFSKGIDFCRFVDDYRIFAKNAFEAHSNLALLTLKLSKEGMFLNTQKTKVKDISNYNKQNLSSDVNSAQNDVTLDEVDDKQPNLPKIIRGYSGLIPSKFRKLSNAEIEKLKENDLDELINDANNSMLIEEKAITTIMRTIIAKEEYRRLTELPNIIKKFPQFIPYFIDAVIKCQGIGKEDLVKIQNDFEEWMTDVDVPEYIQVYLVRIYSTNLLENKEILLNSFRNLKRNSGDYIGRALLESLDGKLSRGELLEIRDYYYRADKWEERQILKMISSGLSKGEKRAFFKDIKIHEDDYFINKIVKDNGNR</sequence>
<dbReference type="OrthoDB" id="9793236at2"/>
<proteinExistence type="predicted"/>
<dbReference type="InterPro" id="IPR051083">
    <property type="entry name" value="GrpII_Intron_Splice-Mob/Def"/>
</dbReference>
<dbReference type="STRING" id="755172.HMPREF1863_00028"/>
<dbReference type="PATRIC" id="fig|755172.3.peg.27"/>
<dbReference type="PANTHER" id="PTHR34047:SF8">
    <property type="entry name" value="PROTEIN YKFC"/>
    <property type="match status" value="1"/>
</dbReference>
<dbReference type="PANTHER" id="PTHR34047">
    <property type="entry name" value="NUCLEAR INTRON MATURASE 1, MITOCHONDRIAL-RELATED"/>
    <property type="match status" value="1"/>
</dbReference>
<comment type="caution">
    <text evidence="2">The sequence shown here is derived from an EMBL/GenBank/DDBJ whole genome shotgun (WGS) entry which is preliminary data.</text>
</comment>
<dbReference type="AlphaFoldDB" id="A0A134ALM5"/>
<keyword evidence="3" id="KW-1185">Reference proteome</keyword>
<evidence type="ECO:0000313" key="3">
    <source>
        <dbReference type="Proteomes" id="UP000070442"/>
    </source>
</evidence>
<dbReference type="Pfam" id="PF00078">
    <property type="entry name" value="RVT_1"/>
    <property type="match status" value="1"/>
</dbReference>
<reference evidence="3" key="1">
    <citation type="submission" date="2016-01" db="EMBL/GenBank/DDBJ databases">
        <authorList>
            <person name="Mitreva M."/>
            <person name="Pepin K.H."/>
            <person name="Mihindukulasuriya K.A."/>
            <person name="Fulton R."/>
            <person name="Fronick C."/>
            <person name="O'Laughlin M."/>
            <person name="Miner T."/>
            <person name="Herter B."/>
            <person name="Rosa B.A."/>
            <person name="Cordes M."/>
            <person name="Tomlinson C."/>
            <person name="Wollam A."/>
            <person name="Palsikar V.B."/>
            <person name="Mardis E.R."/>
            <person name="Wilson R.K."/>
        </authorList>
    </citation>
    <scope>NUCLEOTIDE SEQUENCE [LARGE SCALE GENOMIC DNA]</scope>
    <source>
        <strain evidence="3">DNF00729</strain>
    </source>
</reference>
<dbReference type="CDD" id="cd01646">
    <property type="entry name" value="RT_Bac_retron_I"/>
    <property type="match status" value="1"/>
</dbReference>
<gene>
    <name evidence="2" type="ORF">HMPREF1863_00028</name>
</gene>
<feature type="domain" description="Reverse transcriptase" evidence="1">
    <location>
        <begin position="54"/>
        <end position="288"/>
    </location>
</feature>
<evidence type="ECO:0000259" key="1">
    <source>
        <dbReference type="PROSITE" id="PS50878"/>
    </source>
</evidence>
<organism evidence="2 3">
    <name type="scientific">Aedoeadaptatus coxii</name>
    <dbReference type="NCBI Taxonomy" id="755172"/>
    <lineage>
        <taxon>Bacteria</taxon>
        <taxon>Bacillati</taxon>
        <taxon>Bacillota</taxon>
        <taxon>Tissierellia</taxon>
        <taxon>Tissierellales</taxon>
        <taxon>Peptoniphilaceae</taxon>
        <taxon>Aedoeadaptatus</taxon>
    </lineage>
</organism>
<name>A0A134ALM5_9FIRM</name>
<evidence type="ECO:0000313" key="2">
    <source>
        <dbReference type="EMBL" id="KXB68559.1"/>
    </source>
</evidence>
<dbReference type="PROSITE" id="PS50878">
    <property type="entry name" value="RT_POL"/>
    <property type="match status" value="1"/>
</dbReference>
<dbReference type="RefSeq" id="WP_068365985.1">
    <property type="nucleotide sequence ID" value="NZ_KQ960154.1"/>
</dbReference>
<protein>
    <recommendedName>
        <fullName evidence="1">Reverse transcriptase domain-containing protein</fullName>
    </recommendedName>
</protein>